<dbReference type="EMBL" id="AHAT01015694">
    <property type="status" value="NOT_ANNOTATED_CDS"/>
    <property type="molecule type" value="Genomic_DNA"/>
</dbReference>
<evidence type="ECO:0000256" key="1">
    <source>
        <dbReference type="ARBA" id="ARBA00009923"/>
    </source>
</evidence>
<dbReference type="GO" id="GO:0005576">
    <property type="term" value="C:extracellular region"/>
    <property type="evidence" value="ECO:0007669"/>
    <property type="project" value="InterPro"/>
</dbReference>
<keyword evidence="6" id="KW-1185">Reference proteome</keyword>
<dbReference type="Gene3D" id="1.10.10.740">
    <property type="entry name" value="Crisp domain"/>
    <property type="match status" value="1"/>
</dbReference>
<protein>
    <recommendedName>
        <fullName evidence="4">ShKT domain-containing protein</fullName>
    </recommendedName>
</protein>
<reference evidence="6" key="1">
    <citation type="submission" date="2011-12" db="EMBL/GenBank/DDBJ databases">
        <title>The Draft Genome of Lepisosteus oculatus.</title>
        <authorList>
            <consortium name="The Broad Institute Genome Assembly &amp; Analysis Group"/>
            <consortium name="Computational R&amp;D Group"/>
            <consortium name="and Sequencing Platform"/>
            <person name="Di Palma F."/>
            <person name="Alfoldi J."/>
            <person name="Johnson J."/>
            <person name="Berlin A."/>
            <person name="Gnerre S."/>
            <person name="Jaffe D."/>
            <person name="MacCallum I."/>
            <person name="Young S."/>
            <person name="Walker B.J."/>
            <person name="Lander E.S."/>
            <person name="Lindblad-Toh K."/>
        </authorList>
    </citation>
    <scope>NUCLEOTIDE SEQUENCE [LARGE SCALE GENOMIC DNA]</scope>
</reference>
<accession>W5NHS1</accession>
<dbReference type="FunFam" id="3.40.33.10:FF:000005">
    <property type="entry name" value="Cysteine-rich secretory protein 2"/>
    <property type="match status" value="1"/>
</dbReference>
<dbReference type="InterPro" id="IPR014044">
    <property type="entry name" value="CAP_dom"/>
</dbReference>
<name>W5NHS1_LEPOC</name>
<keyword evidence="2 3" id="KW-1015">Disulfide bond</keyword>
<dbReference type="Pfam" id="PF08562">
    <property type="entry name" value="Crisp"/>
    <property type="match status" value="1"/>
</dbReference>
<reference evidence="5" key="3">
    <citation type="submission" date="2025-09" db="UniProtKB">
        <authorList>
            <consortium name="Ensembl"/>
        </authorList>
    </citation>
    <scope>IDENTIFICATION</scope>
</reference>
<organism evidence="5 6">
    <name type="scientific">Lepisosteus oculatus</name>
    <name type="common">Spotted gar</name>
    <dbReference type="NCBI Taxonomy" id="7918"/>
    <lineage>
        <taxon>Eukaryota</taxon>
        <taxon>Metazoa</taxon>
        <taxon>Chordata</taxon>
        <taxon>Craniata</taxon>
        <taxon>Vertebrata</taxon>
        <taxon>Euteleostomi</taxon>
        <taxon>Actinopterygii</taxon>
        <taxon>Neopterygii</taxon>
        <taxon>Holostei</taxon>
        <taxon>Semionotiformes</taxon>
        <taxon>Lepisosteidae</taxon>
        <taxon>Lepisosteus</taxon>
    </lineage>
</organism>
<dbReference type="PROSITE" id="PS51670">
    <property type="entry name" value="SHKT"/>
    <property type="match status" value="1"/>
</dbReference>
<dbReference type="Proteomes" id="UP000018468">
    <property type="component" value="Linkage group LG1"/>
</dbReference>
<evidence type="ECO:0000313" key="6">
    <source>
        <dbReference type="Proteomes" id="UP000018468"/>
    </source>
</evidence>
<dbReference type="Gene3D" id="3.40.33.10">
    <property type="entry name" value="CAP"/>
    <property type="match status" value="1"/>
</dbReference>
<dbReference type="PROSITE" id="PS01010">
    <property type="entry name" value="CRISP_2"/>
    <property type="match status" value="1"/>
</dbReference>
<dbReference type="InterPro" id="IPR018244">
    <property type="entry name" value="Allrgn_V5/Tpx1_CS"/>
</dbReference>
<dbReference type="PRINTS" id="PR00837">
    <property type="entry name" value="V5TPXLIKE"/>
</dbReference>
<dbReference type="AlphaFoldDB" id="W5NHS1"/>
<dbReference type="EMBL" id="AHAT01015695">
    <property type="status" value="NOT_ANNOTATED_CDS"/>
    <property type="molecule type" value="Genomic_DNA"/>
</dbReference>
<proteinExistence type="inferred from homology"/>
<comment type="caution">
    <text evidence="3">Lacks conserved residue(s) required for the propagation of feature annotation.</text>
</comment>
<dbReference type="Bgee" id="ENSLOCG00000016342">
    <property type="expression patterns" value="Expressed in pharyngeal gill and 13 other cell types or tissues"/>
</dbReference>
<evidence type="ECO:0000313" key="5">
    <source>
        <dbReference type="Ensembl" id="ENSLOCP00000020180.1"/>
    </source>
</evidence>
<evidence type="ECO:0000256" key="3">
    <source>
        <dbReference type="PROSITE-ProRule" id="PRU01005"/>
    </source>
</evidence>
<dbReference type="SUPFAM" id="SSF57546">
    <property type="entry name" value="Crisp domain-like"/>
    <property type="match status" value="1"/>
</dbReference>
<dbReference type="GeneTree" id="ENSGT00940000156439"/>
<dbReference type="PANTHER" id="PTHR10334">
    <property type="entry name" value="CYSTEINE-RICH SECRETORY PROTEIN-RELATED"/>
    <property type="match status" value="1"/>
</dbReference>
<dbReference type="SMART" id="SM00198">
    <property type="entry name" value="SCP"/>
    <property type="match status" value="1"/>
</dbReference>
<dbReference type="InterPro" id="IPR035940">
    <property type="entry name" value="CAP_sf"/>
</dbReference>
<feature type="disulfide bond" evidence="3">
    <location>
        <begin position="212"/>
        <end position="230"/>
    </location>
</feature>
<dbReference type="InterPro" id="IPR013871">
    <property type="entry name" value="Cysteine_rich_secretory"/>
</dbReference>
<dbReference type="Ensembl" id="ENSLOCT00000020213.1">
    <property type="protein sequence ID" value="ENSLOCP00000020180.1"/>
    <property type="gene ID" value="ENSLOCG00000016342.1"/>
</dbReference>
<evidence type="ECO:0000259" key="4">
    <source>
        <dbReference type="PROSITE" id="PS51670"/>
    </source>
</evidence>
<dbReference type="SUPFAM" id="SSF55797">
    <property type="entry name" value="PR-1-like"/>
    <property type="match status" value="1"/>
</dbReference>
<feature type="disulfide bond" evidence="3">
    <location>
        <begin position="221"/>
        <end position="234"/>
    </location>
</feature>
<dbReference type="Pfam" id="PF00188">
    <property type="entry name" value="CAP"/>
    <property type="match status" value="1"/>
</dbReference>
<sequence length="241" mass="27303">EKHFLITVHVFLFSLPLPKTNKNCIVFTEISTSNGIVQQEIVKKHNDPRRNVSPTASNMLKMGWNTEAAANAQRWAQTCSMNHSPDSSRRIKTSECGENLYMSTDPSTWNEVIQSWYNEVSNYKYGVGSVNGGVIDHYTQVVWYRSNNIGCAVAFCPNSSYKYFYVCHYCPLGNYQYEYPYKAGPSCGDCPNACDDRLCTNPCPYINQYTNCPSLRQEYGCSNAQVQSWCLASCNCTNKII</sequence>
<dbReference type="InterPro" id="IPR001283">
    <property type="entry name" value="CRISP-related"/>
</dbReference>
<dbReference type="InterPro" id="IPR034117">
    <property type="entry name" value="SCP_CRISP"/>
</dbReference>
<dbReference type="CDD" id="cd05383">
    <property type="entry name" value="CAP_CRISP"/>
    <property type="match status" value="1"/>
</dbReference>
<evidence type="ECO:0000256" key="2">
    <source>
        <dbReference type="ARBA" id="ARBA00023157"/>
    </source>
</evidence>
<feature type="domain" description="ShKT" evidence="4">
    <location>
        <begin position="203"/>
        <end position="236"/>
    </location>
</feature>
<dbReference type="PROSITE" id="PS01009">
    <property type="entry name" value="CRISP_1"/>
    <property type="match status" value="1"/>
</dbReference>
<dbReference type="InterPro" id="IPR003582">
    <property type="entry name" value="ShKT_dom"/>
</dbReference>
<reference evidence="5" key="2">
    <citation type="submission" date="2025-08" db="UniProtKB">
        <authorList>
            <consortium name="Ensembl"/>
        </authorList>
    </citation>
    <scope>IDENTIFICATION</scope>
</reference>
<dbReference type="InterPro" id="IPR042076">
    <property type="entry name" value="Crisp-like_dom"/>
</dbReference>
<dbReference type="FunFam" id="1.10.10.740:FF:000001">
    <property type="entry name" value="Cysteine-rich secretory protein 2"/>
    <property type="match status" value="1"/>
</dbReference>
<comment type="similarity">
    <text evidence="1">Belongs to the CRISP family.</text>
</comment>